<evidence type="ECO:0000313" key="2">
    <source>
        <dbReference type="Proteomes" id="UP000198728"/>
    </source>
</evidence>
<dbReference type="OrthoDB" id="7866486at2"/>
<evidence type="ECO:0000313" key="1">
    <source>
        <dbReference type="EMBL" id="SFC47426.1"/>
    </source>
</evidence>
<keyword evidence="2" id="KW-1185">Reference proteome</keyword>
<name>A0A1I1JG32_9RHOB</name>
<organism evidence="1 2">
    <name type="scientific">Tropicimonas isoalkanivorans</name>
    <dbReference type="NCBI Taxonomy" id="441112"/>
    <lineage>
        <taxon>Bacteria</taxon>
        <taxon>Pseudomonadati</taxon>
        <taxon>Pseudomonadota</taxon>
        <taxon>Alphaproteobacteria</taxon>
        <taxon>Rhodobacterales</taxon>
        <taxon>Roseobacteraceae</taxon>
        <taxon>Tropicimonas</taxon>
    </lineage>
</organism>
<reference evidence="1 2" key="1">
    <citation type="submission" date="2016-10" db="EMBL/GenBank/DDBJ databases">
        <authorList>
            <person name="de Groot N.N."/>
        </authorList>
    </citation>
    <scope>NUCLEOTIDE SEQUENCE [LARGE SCALE GENOMIC DNA]</scope>
    <source>
        <strain evidence="1 2">DSM 19548</strain>
    </source>
</reference>
<dbReference type="AlphaFoldDB" id="A0A1I1JG32"/>
<proteinExistence type="predicted"/>
<accession>A0A1I1JG32</accession>
<dbReference type="RefSeq" id="WP_093360670.1">
    <property type="nucleotide sequence ID" value="NZ_FOLG01000005.1"/>
</dbReference>
<dbReference type="STRING" id="441112.SAMN04488094_105107"/>
<gene>
    <name evidence="1" type="ORF">SAMN04488094_105107</name>
</gene>
<dbReference type="Proteomes" id="UP000198728">
    <property type="component" value="Unassembled WGS sequence"/>
</dbReference>
<sequence length="141" mass="15819">MALPLLIRKVEQGPFTCGLRPVLGRVWRMGAAGARGVTCDVKEVLEIRIPRGRSVIAREVLERIAWRGYIPPEGAEGENEVIWHLPADQIDLIQSVMKRNRRQAGGSPRDWKEIDQVCEAIAEQSRRTGIRPSYGPDDVIP</sequence>
<protein>
    <submittedName>
        <fullName evidence="1">Uncharacterized protein</fullName>
    </submittedName>
</protein>
<dbReference type="EMBL" id="FOLG01000005">
    <property type="protein sequence ID" value="SFC47426.1"/>
    <property type="molecule type" value="Genomic_DNA"/>
</dbReference>